<reference evidence="3" key="1">
    <citation type="journal article" date="2019" name="Int. J. Syst. Evol. Microbiol.">
        <title>The Global Catalogue of Microorganisms (GCM) 10K type strain sequencing project: providing services to taxonomists for standard genome sequencing and annotation.</title>
        <authorList>
            <consortium name="The Broad Institute Genomics Platform"/>
            <consortium name="The Broad Institute Genome Sequencing Center for Infectious Disease"/>
            <person name="Wu L."/>
            <person name="Ma J."/>
        </authorList>
    </citation>
    <scope>NUCLEOTIDE SEQUENCE [LARGE SCALE GENOMIC DNA]</scope>
    <source>
        <strain evidence="3">CGMCC 1.12923</strain>
    </source>
</reference>
<name>A0ABQ1RNH0_9ALTE</name>
<keyword evidence="3" id="KW-1185">Reference proteome</keyword>
<feature type="signal peptide" evidence="1">
    <location>
        <begin position="1"/>
        <end position="23"/>
    </location>
</feature>
<proteinExistence type="predicted"/>
<evidence type="ECO:0008006" key="4">
    <source>
        <dbReference type="Google" id="ProtNLM"/>
    </source>
</evidence>
<sequence>MSTKLTIVSTLIAAASMSTNVQAREISLQDFVGHMVTTAVNVTQQEVRQNVQQAVANTSYSVFNAPGASVKITDLAAGQTKKSKEESAEKQAE</sequence>
<dbReference type="EMBL" id="BMGJ01000013">
    <property type="protein sequence ID" value="GGD72905.1"/>
    <property type="molecule type" value="Genomic_DNA"/>
</dbReference>
<comment type="caution">
    <text evidence="2">The sequence shown here is derived from an EMBL/GenBank/DDBJ whole genome shotgun (WGS) entry which is preliminary data.</text>
</comment>
<evidence type="ECO:0000256" key="1">
    <source>
        <dbReference type="SAM" id="SignalP"/>
    </source>
</evidence>
<organism evidence="2 3">
    <name type="scientific">Lacimicrobium alkaliphilum</name>
    <dbReference type="NCBI Taxonomy" id="1526571"/>
    <lineage>
        <taxon>Bacteria</taxon>
        <taxon>Pseudomonadati</taxon>
        <taxon>Pseudomonadota</taxon>
        <taxon>Gammaproteobacteria</taxon>
        <taxon>Alteromonadales</taxon>
        <taxon>Alteromonadaceae</taxon>
        <taxon>Lacimicrobium</taxon>
    </lineage>
</organism>
<keyword evidence="1" id="KW-0732">Signal</keyword>
<feature type="chain" id="PRO_5046262462" description="DUF1471 domain-containing protein" evidence="1">
    <location>
        <begin position="24"/>
        <end position="93"/>
    </location>
</feature>
<evidence type="ECO:0000313" key="2">
    <source>
        <dbReference type="EMBL" id="GGD72905.1"/>
    </source>
</evidence>
<dbReference type="Proteomes" id="UP000614272">
    <property type="component" value="Unassembled WGS sequence"/>
</dbReference>
<gene>
    <name evidence="2" type="ORF">GCM10011357_29950</name>
</gene>
<protein>
    <recommendedName>
        <fullName evidence="4">DUF1471 domain-containing protein</fullName>
    </recommendedName>
</protein>
<evidence type="ECO:0000313" key="3">
    <source>
        <dbReference type="Proteomes" id="UP000614272"/>
    </source>
</evidence>
<dbReference type="RefSeq" id="WP_099036334.1">
    <property type="nucleotide sequence ID" value="NZ_BMGJ01000013.1"/>
</dbReference>
<accession>A0ABQ1RNH0</accession>